<evidence type="ECO:0000313" key="7">
    <source>
        <dbReference type="Proteomes" id="UP001165289"/>
    </source>
</evidence>
<evidence type="ECO:0000313" key="6">
    <source>
        <dbReference type="EMBL" id="KAI6660417.1"/>
    </source>
</evidence>
<keyword evidence="4" id="KW-0175">Coiled coil</keyword>
<organism evidence="6 7">
    <name type="scientific">Oopsacas minuta</name>
    <dbReference type="NCBI Taxonomy" id="111878"/>
    <lineage>
        <taxon>Eukaryota</taxon>
        <taxon>Metazoa</taxon>
        <taxon>Porifera</taxon>
        <taxon>Hexactinellida</taxon>
        <taxon>Hexasterophora</taxon>
        <taxon>Lyssacinosida</taxon>
        <taxon>Leucopsacidae</taxon>
        <taxon>Oopsacas</taxon>
    </lineage>
</organism>
<evidence type="ECO:0000256" key="2">
    <source>
        <dbReference type="ARBA" id="ARBA00023125"/>
    </source>
</evidence>
<gene>
    <name evidence="6" type="ORF">LOD99_14003</name>
</gene>
<keyword evidence="1" id="KW-0805">Transcription regulation</keyword>
<reference evidence="6 7" key="1">
    <citation type="journal article" date="2023" name="BMC Biol.">
        <title>The compact genome of the sponge Oopsacas minuta (Hexactinellida) is lacking key metazoan core genes.</title>
        <authorList>
            <person name="Santini S."/>
            <person name="Schenkelaars Q."/>
            <person name="Jourda C."/>
            <person name="Duchesne M."/>
            <person name="Belahbib H."/>
            <person name="Rocher C."/>
            <person name="Selva M."/>
            <person name="Riesgo A."/>
            <person name="Vervoort M."/>
            <person name="Leys S.P."/>
            <person name="Kodjabachian L."/>
            <person name="Le Bivic A."/>
            <person name="Borchiellini C."/>
            <person name="Claverie J.M."/>
            <person name="Renard E."/>
        </authorList>
    </citation>
    <scope>NUCLEOTIDE SEQUENCE [LARGE SCALE GENOMIC DNA]</scope>
    <source>
        <strain evidence="6">SPO-2</strain>
    </source>
</reference>
<evidence type="ECO:0000256" key="3">
    <source>
        <dbReference type="ARBA" id="ARBA00023163"/>
    </source>
</evidence>
<accession>A0AAV7KGK3</accession>
<dbReference type="EMBL" id="JAKMXF010000033">
    <property type="protein sequence ID" value="KAI6660417.1"/>
    <property type="molecule type" value="Genomic_DNA"/>
</dbReference>
<dbReference type="GO" id="GO:0003677">
    <property type="term" value="F:DNA binding"/>
    <property type="evidence" value="ECO:0007669"/>
    <property type="project" value="UniProtKB-KW"/>
</dbReference>
<name>A0AAV7KGK3_9METZ</name>
<dbReference type="Pfam" id="PF03131">
    <property type="entry name" value="bZIP_Maf"/>
    <property type="match status" value="1"/>
</dbReference>
<protein>
    <recommendedName>
        <fullName evidence="5">Basic leucine zipper domain-containing protein</fullName>
    </recommendedName>
</protein>
<evidence type="ECO:0000256" key="1">
    <source>
        <dbReference type="ARBA" id="ARBA00023015"/>
    </source>
</evidence>
<dbReference type="InterPro" id="IPR004826">
    <property type="entry name" value="bZIP_Maf"/>
</dbReference>
<keyword evidence="7" id="KW-1185">Reference proteome</keyword>
<keyword evidence="2" id="KW-0238">DNA-binding</keyword>
<proteinExistence type="predicted"/>
<sequence length="104" mass="12638">MAYYEPAPFTEQEIVYLDIKELNKKIKQKRLCEDEIKEIKSIRRKRRLKSYDLNRNRRGKALLQSLETERDSLQEEYENLMIEVEQLHDSKMKLELLSLLDNYS</sequence>
<dbReference type="GO" id="GO:0006355">
    <property type="term" value="P:regulation of DNA-templated transcription"/>
    <property type="evidence" value="ECO:0007669"/>
    <property type="project" value="InterPro"/>
</dbReference>
<evidence type="ECO:0000259" key="5">
    <source>
        <dbReference type="Pfam" id="PF03131"/>
    </source>
</evidence>
<keyword evidence="3" id="KW-0804">Transcription</keyword>
<feature type="domain" description="Basic leucine zipper" evidence="5">
    <location>
        <begin position="9"/>
        <end position="92"/>
    </location>
</feature>
<dbReference type="Gene3D" id="1.20.5.170">
    <property type="match status" value="1"/>
</dbReference>
<dbReference type="Proteomes" id="UP001165289">
    <property type="component" value="Unassembled WGS sequence"/>
</dbReference>
<comment type="caution">
    <text evidence="6">The sequence shown here is derived from an EMBL/GenBank/DDBJ whole genome shotgun (WGS) entry which is preliminary data.</text>
</comment>
<feature type="coiled-coil region" evidence="4">
    <location>
        <begin position="56"/>
        <end position="97"/>
    </location>
</feature>
<evidence type="ECO:0000256" key="4">
    <source>
        <dbReference type="SAM" id="Coils"/>
    </source>
</evidence>
<dbReference type="AlphaFoldDB" id="A0AAV7KGK3"/>